<sequence>MGISGLLIIIIGIIASTSFLGMIIGIPMILIGIILVVLAVIKGGISAIWRLGGGGK</sequence>
<feature type="transmembrane region" description="Helical" evidence="1">
    <location>
        <begin position="6"/>
        <end position="39"/>
    </location>
</feature>
<evidence type="ECO:0000256" key="1">
    <source>
        <dbReference type="SAM" id="Phobius"/>
    </source>
</evidence>
<name>A0A7Y0DWR1_9PROT</name>
<proteinExistence type="predicted"/>
<evidence type="ECO:0000313" key="3">
    <source>
        <dbReference type="Proteomes" id="UP000539372"/>
    </source>
</evidence>
<dbReference type="EMBL" id="JABBNT010000001">
    <property type="protein sequence ID" value="NMM42990.1"/>
    <property type="molecule type" value="Genomic_DNA"/>
</dbReference>
<dbReference type="AlphaFoldDB" id="A0A7Y0DWR1"/>
<keyword evidence="1" id="KW-0472">Membrane</keyword>
<keyword evidence="1" id="KW-1133">Transmembrane helix</keyword>
<reference evidence="2 3" key="1">
    <citation type="submission" date="2020-04" db="EMBL/GenBank/DDBJ databases">
        <title>Rhodospirillaceae bacterium KN72 isolated from deep sea.</title>
        <authorList>
            <person name="Zhang D.-C."/>
        </authorList>
    </citation>
    <scope>NUCLEOTIDE SEQUENCE [LARGE SCALE GENOMIC DNA]</scope>
    <source>
        <strain evidence="2 3">KN72</strain>
    </source>
</reference>
<evidence type="ECO:0000313" key="2">
    <source>
        <dbReference type="EMBL" id="NMM42990.1"/>
    </source>
</evidence>
<keyword evidence="1" id="KW-0812">Transmembrane</keyword>
<accession>A0A7Y0DWR1</accession>
<protein>
    <submittedName>
        <fullName evidence="2">Uncharacterized protein</fullName>
    </submittedName>
</protein>
<organism evidence="2 3">
    <name type="scientific">Pacificispira spongiicola</name>
    <dbReference type="NCBI Taxonomy" id="2729598"/>
    <lineage>
        <taxon>Bacteria</taxon>
        <taxon>Pseudomonadati</taxon>
        <taxon>Pseudomonadota</taxon>
        <taxon>Alphaproteobacteria</taxon>
        <taxon>Rhodospirillales</taxon>
        <taxon>Rhodospirillaceae</taxon>
        <taxon>Pacificispira</taxon>
    </lineage>
</organism>
<dbReference type="Proteomes" id="UP000539372">
    <property type="component" value="Unassembled WGS sequence"/>
</dbReference>
<comment type="caution">
    <text evidence="2">The sequence shown here is derived from an EMBL/GenBank/DDBJ whole genome shotgun (WGS) entry which is preliminary data.</text>
</comment>
<gene>
    <name evidence="2" type="ORF">HH303_00775</name>
</gene>
<dbReference type="RefSeq" id="WP_169623302.1">
    <property type="nucleotide sequence ID" value="NZ_JABBNT010000001.1"/>
</dbReference>
<keyword evidence="3" id="KW-1185">Reference proteome</keyword>